<dbReference type="EC" id="2.7.13.3" evidence="3"/>
<keyword evidence="9 16" id="KW-0418">Kinase</keyword>
<keyword evidence="12" id="KW-0902">Two-component regulatory system</keyword>
<proteinExistence type="predicted"/>
<evidence type="ECO:0000256" key="10">
    <source>
        <dbReference type="ARBA" id="ARBA00022840"/>
    </source>
</evidence>
<keyword evidence="7 14" id="KW-0812">Transmembrane</keyword>
<dbReference type="GO" id="GO:0005886">
    <property type="term" value="C:plasma membrane"/>
    <property type="evidence" value="ECO:0007669"/>
    <property type="project" value="UniProtKB-SubCell"/>
</dbReference>
<keyword evidence="5" id="KW-0597">Phosphoprotein</keyword>
<evidence type="ECO:0000256" key="14">
    <source>
        <dbReference type="SAM" id="Phobius"/>
    </source>
</evidence>
<dbReference type="SMART" id="SM00388">
    <property type="entry name" value="HisKA"/>
    <property type="match status" value="1"/>
</dbReference>
<evidence type="ECO:0000256" key="1">
    <source>
        <dbReference type="ARBA" id="ARBA00000085"/>
    </source>
</evidence>
<feature type="domain" description="Histidine kinase" evidence="15">
    <location>
        <begin position="227"/>
        <end position="420"/>
    </location>
</feature>
<dbReference type="CDD" id="cd00082">
    <property type="entry name" value="HisKA"/>
    <property type="match status" value="1"/>
</dbReference>
<dbReference type="EMBL" id="CP162601">
    <property type="protein sequence ID" value="XDK25636.1"/>
    <property type="molecule type" value="Genomic_DNA"/>
</dbReference>
<keyword evidence="13 14" id="KW-0472">Membrane</keyword>
<organism evidence="16">
    <name type="scientific">Vibrio sp. HB236076</name>
    <dbReference type="NCBI Taxonomy" id="3232307"/>
    <lineage>
        <taxon>Bacteria</taxon>
        <taxon>Pseudomonadati</taxon>
        <taxon>Pseudomonadota</taxon>
        <taxon>Gammaproteobacteria</taxon>
        <taxon>Vibrionales</taxon>
        <taxon>Vibrionaceae</taxon>
        <taxon>Vibrio</taxon>
    </lineage>
</organism>
<evidence type="ECO:0000256" key="11">
    <source>
        <dbReference type="ARBA" id="ARBA00022989"/>
    </source>
</evidence>
<dbReference type="Gene3D" id="1.10.287.130">
    <property type="match status" value="1"/>
</dbReference>
<accession>A0AB39HHN9</accession>
<evidence type="ECO:0000256" key="6">
    <source>
        <dbReference type="ARBA" id="ARBA00022679"/>
    </source>
</evidence>
<evidence type="ECO:0000313" key="16">
    <source>
        <dbReference type="EMBL" id="XDK25636.1"/>
    </source>
</evidence>
<evidence type="ECO:0000256" key="8">
    <source>
        <dbReference type="ARBA" id="ARBA00022741"/>
    </source>
</evidence>
<reference evidence="16" key="1">
    <citation type="submission" date="2024-07" db="EMBL/GenBank/DDBJ databases">
        <title>Genome Analysis of a Potential Novel Vibrio Species Secreting pH- and Thermo-stable Alginate Lyase and its Application in Producing Alginate Oligosaccharides.</title>
        <authorList>
            <person name="Huang H."/>
            <person name="Bao K."/>
        </authorList>
    </citation>
    <scope>NUCLEOTIDE SEQUENCE</scope>
    <source>
        <strain evidence="16">HB236076</strain>
    </source>
</reference>
<dbReference type="AlphaFoldDB" id="A0AB39HHN9"/>
<evidence type="ECO:0000256" key="5">
    <source>
        <dbReference type="ARBA" id="ARBA00022553"/>
    </source>
</evidence>
<keyword evidence="10" id="KW-0067">ATP-binding</keyword>
<evidence type="ECO:0000256" key="12">
    <source>
        <dbReference type="ARBA" id="ARBA00023012"/>
    </source>
</evidence>
<evidence type="ECO:0000256" key="13">
    <source>
        <dbReference type="ARBA" id="ARBA00023136"/>
    </source>
</evidence>
<dbReference type="InterPro" id="IPR036097">
    <property type="entry name" value="HisK_dim/P_sf"/>
</dbReference>
<comment type="catalytic activity">
    <reaction evidence="1">
        <text>ATP + protein L-histidine = ADP + protein N-phospho-L-histidine.</text>
        <dbReference type="EC" id="2.7.13.3"/>
    </reaction>
</comment>
<dbReference type="SUPFAM" id="SSF47384">
    <property type="entry name" value="Homodimeric domain of signal transducing histidine kinase"/>
    <property type="match status" value="1"/>
</dbReference>
<dbReference type="PROSITE" id="PS50109">
    <property type="entry name" value="HIS_KIN"/>
    <property type="match status" value="1"/>
</dbReference>
<dbReference type="Gene3D" id="3.30.565.10">
    <property type="entry name" value="Histidine kinase-like ATPase, C-terminal domain"/>
    <property type="match status" value="1"/>
</dbReference>
<name>A0AB39HHN9_9VIBR</name>
<dbReference type="GO" id="GO:0000155">
    <property type="term" value="F:phosphorelay sensor kinase activity"/>
    <property type="evidence" value="ECO:0007669"/>
    <property type="project" value="InterPro"/>
</dbReference>
<dbReference type="PANTHER" id="PTHR45528:SF1">
    <property type="entry name" value="SENSOR HISTIDINE KINASE CPXA"/>
    <property type="match status" value="1"/>
</dbReference>
<comment type="subcellular location">
    <subcellularLocation>
        <location evidence="2">Cell membrane</location>
        <topology evidence="2">Multi-pass membrane protein</topology>
    </subcellularLocation>
</comment>
<evidence type="ECO:0000256" key="9">
    <source>
        <dbReference type="ARBA" id="ARBA00022777"/>
    </source>
</evidence>
<feature type="transmembrane region" description="Helical" evidence="14">
    <location>
        <begin position="143"/>
        <end position="166"/>
    </location>
</feature>
<dbReference type="Pfam" id="PF00512">
    <property type="entry name" value="HisKA"/>
    <property type="match status" value="1"/>
</dbReference>
<keyword evidence="8" id="KW-0547">Nucleotide-binding</keyword>
<keyword evidence="11 14" id="KW-1133">Transmembrane helix</keyword>
<evidence type="ECO:0000259" key="15">
    <source>
        <dbReference type="PROSITE" id="PS50109"/>
    </source>
</evidence>
<evidence type="ECO:0000256" key="4">
    <source>
        <dbReference type="ARBA" id="ARBA00022475"/>
    </source>
</evidence>
<dbReference type="PANTHER" id="PTHR45528">
    <property type="entry name" value="SENSOR HISTIDINE KINASE CPXA"/>
    <property type="match status" value="1"/>
</dbReference>
<dbReference type="InterPro" id="IPR005467">
    <property type="entry name" value="His_kinase_dom"/>
</dbReference>
<keyword evidence="4" id="KW-1003">Cell membrane</keyword>
<evidence type="ECO:0000256" key="2">
    <source>
        <dbReference type="ARBA" id="ARBA00004651"/>
    </source>
</evidence>
<dbReference type="InterPro" id="IPR003661">
    <property type="entry name" value="HisK_dim/P_dom"/>
</dbReference>
<dbReference type="InterPro" id="IPR050398">
    <property type="entry name" value="HssS/ArlS-like"/>
</dbReference>
<dbReference type="InterPro" id="IPR036890">
    <property type="entry name" value="HATPase_C_sf"/>
</dbReference>
<gene>
    <name evidence="16" type="ORF">AB0763_03030</name>
</gene>
<protein>
    <recommendedName>
        <fullName evidence="3">histidine kinase</fullName>
        <ecNumber evidence="3">2.7.13.3</ecNumber>
    </recommendedName>
</protein>
<dbReference type="KEGG" id="vih:AB0763_03030"/>
<dbReference type="Gene3D" id="6.10.340.10">
    <property type="match status" value="1"/>
</dbReference>
<sequence>MKIRRSVKIYLFCAMILMGIITIASLTTISGSYYIDGMDRAIRYAMIDIAKNTDMAERKQANVLGYNLYRNWEDIPSAISENVERPQSSSQLNKWSDTWPFWFTPPNRVIIIARYDTPKNQTIYITREFNDIKNDKTMEKPTFYRQLICIGFIGITLFVIMLFFIFHRIAKPMERMLDWTKSLNKENLQDDIPDFRYTELNTLAELIIASMTTVQDSLKREQQFLSYASHELRTPIAVVRSNSELMKKMIALPNTQDKQESALNRIQRAGLTMTDLCETLLWLNRRTNEKLPIQSLELDKLVSQIAHELDYLSKDKPVHVDIITTPYTCLCVKTLARIVISNLIRNAFQHTHCGHVLIKQQGSELEIVNHNQSELSKEAELGFGLGLELAERIIRQQQWSYQVQKHPQGRSIWLDFSQQTAPNRSINQPNRDRDQM</sequence>
<dbReference type="GO" id="GO:0005524">
    <property type="term" value="F:ATP binding"/>
    <property type="evidence" value="ECO:0007669"/>
    <property type="project" value="UniProtKB-KW"/>
</dbReference>
<dbReference type="RefSeq" id="WP_306101078.1">
    <property type="nucleotide sequence ID" value="NZ_CP162601.1"/>
</dbReference>
<feature type="transmembrane region" description="Helical" evidence="14">
    <location>
        <begin position="9"/>
        <end position="35"/>
    </location>
</feature>
<dbReference type="SUPFAM" id="SSF55874">
    <property type="entry name" value="ATPase domain of HSP90 chaperone/DNA topoisomerase II/histidine kinase"/>
    <property type="match status" value="1"/>
</dbReference>
<keyword evidence="6" id="KW-0808">Transferase</keyword>
<evidence type="ECO:0000256" key="3">
    <source>
        <dbReference type="ARBA" id="ARBA00012438"/>
    </source>
</evidence>
<evidence type="ECO:0000256" key="7">
    <source>
        <dbReference type="ARBA" id="ARBA00022692"/>
    </source>
</evidence>